<keyword evidence="3" id="KW-1185">Reference proteome</keyword>
<feature type="compositionally biased region" description="Basic and acidic residues" evidence="1">
    <location>
        <begin position="209"/>
        <end position="225"/>
    </location>
</feature>
<feature type="compositionally biased region" description="Acidic residues" evidence="1">
    <location>
        <begin position="1"/>
        <end position="10"/>
    </location>
</feature>
<feature type="compositionally biased region" description="Acidic residues" evidence="1">
    <location>
        <begin position="32"/>
        <end position="41"/>
    </location>
</feature>
<protein>
    <submittedName>
        <fullName evidence="2">Uncharacterized protein</fullName>
    </submittedName>
</protein>
<feature type="region of interest" description="Disordered" evidence="1">
    <location>
        <begin position="1"/>
        <end position="43"/>
    </location>
</feature>
<dbReference type="InParanoid" id="A0A4Q1BSV3"/>
<gene>
    <name evidence="2" type="ORF">M231_01830</name>
</gene>
<evidence type="ECO:0000256" key="1">
    <source>
        <dbReference type="SAM" id="MobiDB-lite"/>
    </source>
</evidence>
<organism evidence="2 3">
    <name type="scientific">Tremella mesenterica</name>
    <name type="common">Jelly fungus</name>
    <dbReference type="NCBI Taxonomy" id="5217"/>
    <lineage>
        <taxon>Eukaryota</taxon>
        <taxon>Fungi</taxon>
        <taxon>Dikarya</taxon>
        <taxon>Basidiomycota</taxon>
        <taxon>Agaricomycotina</taxon>
        <taxon>Tremellomycetes</taxon>
        <taxon>Tremellales</taxon>
        <taxon>Tremellaceae</taxon>
        <taxon>Tremella</taxon>
    </lineage>
</organism>
<dbReference type="EMBL" id="SDIL01000013">
    <property type="protein sequence ID" value="RXK40982.1"/>
    <property type="molecule type" value="Genomic_DNA"/>
</dbReference>
<evidence type="ECO:0000313" key="2">
    <source>
        <dbReference type="EMBL" id="RXK40982.1"/>
    </source>
</evidence>
<evidence type="ECO:0000313" key="3">
    <source>
        <dbReference type="Proteomes" id="UP000289152"/>
    </source>
</evidence>
<dbReference type="Proteomes" id="UP000289152">
    <property type="component" value="Unassembled WGS sequence"/>
</dbReference>
<feature type="region of interest" description="Disordered" evidence="1">
    <location>
        <begin position="203"/>
        <end position="225"/>
    </location>
</feature>
<name>A0A4Q1BSV3_TREME</name>
<accession>A0A4Q1BSV3</accession>
<dbReference type="VEuPathDB" id="FungiDB:TREMEDRAFT_60118"/>
<sequence length="618" mass="71263">MSDNSDDYTDTDSGVSDFPPPQPPGGPNPAQEPEDDFELEPYEVIPPFVVVPPPDVPKPNPPYLEGQLNGFTFRKFPNFMVRKMTPERDCMGVALPPEKLAELKAGVTGDMKKGLEKWERYSDKSTYLWGEGEQITIFRATTDKIKKMFKDPPRKKNKELANNWQKQVDPFQPPPFFWAQCVLYGLPAPASEQEAMKIMKAHVNQTMPPRKDDDSERRDPTEPTKEIEDLMYNLNLDTMWGDWLKVHNGEILKNMEKLTWEKMRKVKKIRERGALGYRAKWEEFLKEADEELGRGWRWEEPEKEQELETKVKVESEVKQEIIDVKKEPEDVKMESVDVKVEPEDVKMEESNDVKIESGVKTEPVEVKTEPGVAGKRPASVEAGSSSKKMKGDELDIDFISVKYRMARLGFFDSEGHRLFTPVPHNSDSEYTKYLLCDLQISATRKQGILAMMEADILAHFQLAHLPKIGERVPVTWRGENNYVPMQHPLAIVGDKEVSQASGYFEWLSPTWLRGEFSIPNFGNARFIAKRQGGKVLNPRMSLVRYWERHWRWCTDIDRHGEKLGQYNSFRFFPDRFGDTTVEVDSVGTSQDEDDGVRFGQIIYNNDGKAHHIFNMWGM</sequence>
<feature type="region of interest" description="Disordered" evidence="1">
    <location>
        <begin position="362"/>
        <end position="386"/>
    </location>
</feature>
<reference evidence="2 3" key="1">
    <citation type="submission" date="2016-06" db="EMBL/GenBank/DDBJ databases">
        <title>Evolution of pathogenesis and genome organization in the Tremellales.</title>
        <authorList>
            <person name="Cuomo C."/>
            <person name="Litvintseva A."/>
            <person name="Heitman J."/>
            <person name="Chen Y."/>
            <person name="Sun S."/>
            <person name="Springer D."/>
            <person name="Dromer F."/>
            <person name="Young S."/>
            <person name="Zeng Q."/>
            <person name="Chapman S."/>
            <person name="Gujja S."/>
            <person name="Saif S."/>
            <person name="Birren B."/>
        </authorList>
    </citation>
    <scope>NUCLEOTIDE SEQUENCE [LARGE SCALE GENOMIC DNA]</scope>
    <source>
        <strain evidence="2 3">ATCC 28783</strain>
    </source>
</reference>
<proteinExistence type="predicted"/>
<dbReference type="AlphaFoldDB" id="A0A4Q1BSV3"/>
<feature type="compositionally biased region" description="Pro residues" evidence="1">
    <location>
        <begin position="18"/>
        <end position="27"/>
    </location>
</feature>
<comment type="caution">
    <text evidence="2">The sequence shown here is derived from an EMBL/GenBank/DDBJ whole genome shotgun (WGS) entry which is preliminary data.</text>
</comment>